<dbReference type="InterPro" id="IPR016187">
    <property type="entry name" value="CTDL_fold"/>
</dbReference>
<gene>
    <name evidence="4" type="primary">LOC106073325</name>
</gene>
<dbReference type="Gene3D" id="3.10.100.10">
    <property type="entry name" value="Mannose-Binding Protein A, subunit A"/>
    <property type="match status" value="1"/>
</dbReference>
<proteinExistence type="predicted"/>
<feature type="chain" id="PRO_5040873005" evidence="1">
    <location>
        <begin position="21"/>
        <end position="197"/>
    </location>
</feature>
<evidence type="ECO:0000313" key="4">
    <source>
        <dbReference type="RefSeq" id="XP_055867753.1"/>
    </source>
</evidence>
<reference evidence="4" key="1">
    <citation type="submission" date="2025-08" db="UniProtKB">
        <authorList>
            <consortium name="RefSeq"/>
        </authorList>
    </citation>
    <scope>IDENTIFICATION</scope>
</reference>
<dbReference type="CDD" id="cd00037">
    <property type="entry name" value="CLECT"/>
    <property type="match status" value="1"/>
</dbReference>
<feature type="signal peptide" evidence="1">
    <location>
        <begin position="1"/>
        <end position="20"/>
    </location>
</feature>
<feature type="domain" description="C-type lectin" evidence="2">
    <location>
        <begin position="117"/>
        <end position="197"/>
    </location>
</feature>
<name>A0A9W2YYG1_BIOGL</name>
<dbReference type="RefSeq" id="XP_055867753.1">
    <property type="nucleotide sequence ID" value="XM_056011778.1"/>
</dbReference>
<evidence type="ECO:0000259" key="2">
    <source>
        <dbReference type="PROSITE" id="PS50041"/>
    </source>
</evidence>
<dbReference type="SUPFAM" id="SSF56436">
    <property type="entry name" value="C-type lectin-like"/>
    <property type="match status" value="1"/>
</dbReference>
<dbReference type="GeneID" id="106073325"/>
<evidence type="ECO:0000256" key="1">
    <source>
        <dbReference type="SAM" id="SignalP"/>
    </source>
</evidence>
<organism evidence="3 4">
    <name type="scientific">Biomphalaria glabrata</name>
    <name type="common">Bloodfluke planorb</name>
    <name type="synonym">Freshwater snail</name>
    <dbReference type="NCBI Taxonomy" id="6526"/>
    <lineage>
        <taxon>Eukaryota</taxon>
        <taxon>Metazoa</taxon>
        <taxon>Spiralia</taxon>
        <taxon>Lophotrochozoa</taxon>
        <taxon>Mollusca</taxon>
        <taxon>Gastropoda</taxon>
        <taxon>Heterobranchia</taxon>
        <taxon>Euthyneura</taxon>
        <taxon>Panpulmonata</taxon>
        <taxon>Hygrophila</taxon>
        <taxon>Lymnaeoidea</taxon>
        <taxon>Planorbidae</taxon>
        <taxon>Biomphalaria</taxon>
    </lineage>
</organism>
<dbReference type="PROSITE" id="PS50041">
    <property type="entry name" value="C_TYPE_LECTIN_2"/>
    <property type="match status" value="1"/>
</dbReference>
<sequence>MKLAFCWILFVSVLFFKAEQSPLKFKLVTNIYKTLKTVLKNITAPTQLRCAMSCVKEGNRCSSFVFQAKTLSCVIGSTVVSTPSARSVEHTLYWIEQPVACPKRNLTLVTIDSLDSCLWFSYPVLANRSEASRNCTSNGGDLISVRSLNKLVVLRNSTFNTNLWNVGFLWIGLMFDKVNQTYYWDDDGSEINSDWQI</sequence>
<dbReference type="InterPro" id="IPR003609">
    <property type="entry name" value="Pan_app"/>
</dbReference>
<protein>
    <submittedName>
        <fullName evidence="4">Uncharacterized protein LOC106073325 isoform X2</fullName>
    </submittedName>
</protein>
<evidence type="ECO:0000313" key="3">
    <source>
        <dbReference type="Proteomes" id="UP001165740"/>
    </source>
</evidence>
<dbReference type="AlphaFoldDB" id="A0A9W2YYG1"/>
<dbReference type="Proteomes" id="UP001165740">
    <property type="component" value="Chromosome 15"/>
</dbReference>
<dbReference type="Pfam" id="PF00059">
    <property type="entry name" value="Lectin_C"/>
    <property type="match status" value="1"/>
</dbReference>
<keyword evidence="3" id="KW-1185">Reference proteome</keyword>
<dbReference type="Pfam" id="PF00024">
    <property type="entry name" value="PAN_1"/>
    <property type="match status" value="1"/>
</dbReference>
<dbReference type="InterPro" id="IPR016186">
    <property type="entry name" value="C-type_lectin-like/link_sf"/>
</dbReference>
<accession>A0A9W2YYG1</accession>
<keyword evidence="1" id="KW-0732">Signal</keyword>
<dbReference type="InterPro" id="IPR001304">
    <property type="entry name" value="C-type_lectin-like"/>
</dbReference>